<organism evidence="1 2">
    <name type="scientific">Neisseria chenwenguii</name>
    <dbReference type="NCBI Taxonomy" id="1853278"/>
    <lineage>
        <taxon>Bacteria</taxon>
        <taxon>Pseudomonadati</taxon>
        <taxon>Pseudomonadota</taxon>
        <taxon>Betaproteobacteria</taxon>
        <taxon>Neisseriales</taxon>
        <taxon>Neisseriaceae</taxon>
        <taxon>Neisseria</taxon>
    </lineage>
</organism>
<dbReference type="KEGG" id="nei:BG910_04880"/>
<proteinExistence type="predicted"/>
<evidence type="ECO:0000313" key="1">
    <source>
        <dbReference type="EMBL" id="ASK27160.1"/>
    </source>
</evidence>
<dbReference type="Gene3D" id="6.20.450.20">
    <property type="match status" value="1"/>
</dbReference>
<dbReference type="EMBL" id="CP022278">
    <property type="protein sequence ID" value="ASK27160.1"/>
    <property type="molecule type" value="Genomic_DNA"/>
</dbReference>
<dbReference type="AlphaFoldDB" id="A0A220S0Z1"/>
<name>A0A220S0Z1_9NEIS</name>
<protein>
    <submittedName>
        <fullName evidence="1">Uncharacterized protein</fullName>
    </submittedName>
</protein>
<accession>A0A220S0Z1</accession>
<dbReference type="OrthoDB" id="8613868at2"/>
<gene>
    <name evidence="1" type="ORF">BG910_04880</name>
</gene>
<dbReference type="RefSeq" id="WP_089035873.1">
    <property type="nucleotide sequence ID" value="NZ_CP022278.1"/>
</dbReference>
<evidence type="ECO:0000313" key="2">
    <source>
        <dbReference type="Proteomes" id="UP000198238"/>
    </source>
</evidence>
<keyword evidence="2" id="KW-1185">Reference proteome</keyword>
<dbReference type="Proteomes" id="UP000198238">
    <property type="component" value="Chromosome"/>
</dbReference>
<sequence length="65" mass="7445">MNTATLDNRISEFDTQQQADDYEAWLKKKIEEARVSPTVSHEEARVHFAAKRTERIVKLKNAAAS</sequence>
<reference evidence="1 2" key="1">
    <citation type="submission" date="2017-06" db="EMBL/GenBank/DDBJ databases">
        <title>Neisseria chenwenguii sp. nov., isolated from the intestinal contents of Tibetan Plateau Pika in Yushu, Qinghai Province, China.</title>
        <authorList>
            <person name="Zhang G."/>
        </authorList>
    </citation>
    <scope>NUCLEOTIDE SEQUENCE [LARGE SCALE GENOMIC DNA]</scope>
    <source>
        <strain evidence="1 2">10023</strain>
    </source>
</reference>